<dbReference type="Pfam" id="PF17783">
    <property type="entry name" value="WHD_CvfB"/>
    <property type="match status" value="1"/>
</dbReference>
<protein>
    <recommendedName>
        <fullName evidence="1">Conserved virulence factor B-like winged helix domain-containing protein</fullName>
    </recommendedName>
</protein>
<proteinExistence type="predicted"/>
<dbReference type="InterPro" id="IPR040764">
    <property type="entry name" value="CvfB_WH"/>
</dbReference>
<evidence type="ECO:0000313" key="2">
    <source>
        <dbReference type="EMBL" id="EJX00349.1"/>
    </source>
</evidence>
<comment type="caution">
    <text evidence="2">The sequence shown here is derived from an EMBL/GenBank/DDBJ whole genome shotgun (WGS) entry which is preliminary data.</text>
</comment>
<accession>J9G0I3</accession>
<sequence length="47" mass="5566">MPFTAKSSSEAIEYEFKISRKAFKRAYGKLYKDHLIDFDDKGTYLKK</sequence>
<dbReference type="Gene3D" id="1.10.10.10">
    <property type="entry name" value="Winged helix-like DNA-binding domain superfamily/Winged helix DNA-binding domain"/>
    <property type="match status" value="1"/>
</dbReference>
<feature type="domain" description="Conserved virulence factor B-like winged helix" evidence="1">
    <location>
        <begin position="1"/>
        <end position="45"/>
    </location>
</feature>
<organism evidence="2">
    <name type="scientific">gut metagenome</name>
    <dbReference type="NCBI Taxonomy" id="749906"/>
    <lineage>
        <taxon>unclassified sequences</taxon>
        <taxon>metagenomes</taxon>
        <taxon>organismal metagenomes</taxon>
    </lineage>
</organism>
<gene>
    <name evidence="2" type="ORF">EVA_11546</name>
</gene>
<dbReference type="EMBL" id="AMCI01003423">
    <property type="protein sequence ID" value="EJX00349.1"/>
    <property type="molecule type" value="Genomic_DNA"/>
</dbReference>
<dbReference type="InterPro" id="IPR036388">
    <property type="entry name" value="WH-like_DNA-bd_sf"/>
</dbReference>
<name>J9G0I3_9ZZZZ</name>
<dbReference type="AlphaFoldDB" id="J9G0I3"/>
<reference evidence="2" key="1">
    <citation type="journal article" date="2012" name="PLoS ONE">
        <title>Gene sets for utilization of primary and secondary nutrition supplies in the distal gut of endangered iberian lynx.</title>
        <authorList>
            <person name="Alcaide M."/>
            <person name="Messina E."/>
            <person name="Richter M."/>
            <person name="Bargiela R."/>
            <person name="Peplies J."/>
            <person name="Huws S.A."/>
            <person name="Newbold C.J."/>
            <person name="Golyshin P.N."/>
            <person name="Simon M.A."/>
            <person name="Lopez G."/>
            <person name="Yakimov M.M."/>
            <person name="Ferrer M."/>
        </authorList>
    </citation>
    <scope>NUCLEOTIDE SEQUENCE</scope>
</reference>
<evidence type="ECO:0000259" key="1">
    <source>
        <dbReference type="Pfam" id="PF17783"/>
    </source>
</evidence>